<dbReference type="NCBIfam" id="TIGR02937">
    <property type="entry name" value="sigma70-ECF"/>
    <property type="match status" value="1"/>
</dbReference>
<dbReference type="PANTHER" id="PTHR30173">
    <property type="entry name" value="SIGMA 19 FACTOR"/>
    <property type="match status" value="1"/>
</dbReference>
<dbReference type="InterPro" id="IPR014284">
    <property type="entry name" value="RNA_pol_sigma-70_dom"/>
</dbReference>
<dbReference type="PANTHER" id="PTHR30173:SF36">
    <property type="entry name" value="ECF RNA POLYMERASE SIGMA FACTOR SIGJ"/>
    <property type="match status" value="1"/>
</dbReference>
<keyword evidence="5" id="KW-0804">Transcription</keyword>
<comment type="similarity">
    <text evidence="1">Belongs to the sigma-70 factor family. ECF subfamily.</text>
</comment>
<keyword evidence="9" id="KW-1185">Reference proteome</keyword>
<dbReference type="Pfam" id="PF08281">
    <property type="entry name" value="Sigma70_r4_2"/>
    <property type="match status" value="1"/>
</dbReference>
<evidence type="ECO:0000256" key="3">
    <source>
        <dbReference type="ARBA" id="ARBA00023015"/>
    </source>
</evidence>
<feature type="domain" description="RNA polymerase sigma-70 region 2" evidence="6">
    <location>
        <begin position="21"/>
        <end position="83"/>
    </location>
</feature>
<comment type="caution">
    <text evidence="8">The sequence shown here is derived from an EMBL/GenBank/DDBJ whole genome shotgun (WGS) entry which is preliminary data.</text>
</comment>
<dbReference type="Pfam" id="PF04542">
    <property type="entry name" value="Sigma70_r2"/>
    <property type="match status" value="1"/>
</dbReference>
<organism evidence="8 9">
    <name type="scientific">Streptomyces lanatus</name>
    <dbReference type="NCBI Taxonomy" id="66900"/>
    <lineage>
        <taxon>Bacteria</taxon>
        <taxon>Bacillati</taxon>
        <taxon>Actinomycetota</taxon>
        <taxon>Actinomycetes</taxon>
        <taxon>Kitasatosporales</taxon>
        <taxon>Streptomycetaceae</taxon>
        <taxon>Streptomyces</taxon>
    </lineage>
</organism>
<dbReference type="NCBIfam" id="NF007214">
    <property type="entry name" value="PRK09636.1"/>
    <property type="match status" value="1"/>
</dbReference>
<dbReference type="InterPro" id="IPR052704">
    <property type="entry name" value="ECF_Sigma-70_Domain"/>
</dbReference>
<evidence type="ECO:0000259" key="7">
    <source>
        <dbReference type="Pfam" id="PF08281"/>
    </source>
</evidence>
<dbReference type="Gene3D" id="1.10.1740.10">
    <property type="match status" value="1"/>
</dbReference>
<evidence type="ECO:0000313" key="8">
    <source>
        <dbReference type="EMBL" id="MER7378097.1"/>
    </source>
</evidence>
<gene>
    <name evidence="8" type="primary">sigJ</name>
    <name evidence="8" type="ORF">ABT384_36330</name>
</gene>
<dbReference type="RefSeq" id="WP_190074661.1">
    <property type="nucleotide sequence ID" value="NZ_BNBM01000020.1"/>
</dbReference>
<evidence type="ECO:0000256" key="4">
    <source>
        <dbReference type="ARBA" id="ARBA00023082"/>
    </source>
</evidence>
<dbReference type="InterPro" id="IPR013324">
    <property type="entry name" value="RNA_pol_sigma_r3/r4-like"/>
</dbReference>
<evidence type="ECO:0000259" key="6">
    <source>
        <dbReference type="Pfam" id="PF04542"/>
    </source>
</evidence>
<reference evidence="8 9" key="1">
    <citation type="submission" date="2024-06" db="EMBL/GenBank/DDBJ databases">
        <title>The Natural Products Discovery Center: Release of the First 8490 Sequenced Strains for Exploring Actinobacteria Biosynthetic Diversity.</title>
        <authorList>
            <person name="Kalkreuter E."/>
            <person name="Kautsar S.A."/>
            <person name="Yang D."/>
            <person name="Bader C.D."/>
            <person name="Teijaro C.N."/>
            <person name="Fluegel L."/>
            <person name="Davis C.M."/>
            <person name="Simpson J.R."/>
            <person name="Lauterbach L."/>
            <person name="Steele A.D."/>
            <person name="Gui C."/>
            <person name="Meng S."/>
            <person name="Li G."/>
            <person name="Viehrig K."/>
            <person name="Ye F."/>
            <person name="Su P."/>
            <person name="Kiefer A.F."/>
            <person name="Nichols A."/>
            <person name="Cepeda A.J."/>
            <person name="Yan W."/>
            <person name="Fan B."/>
            <person name="Jiang Y."/>
            <person name="Adhikari A."/>
            <person name="Zheng C.-J."/>
            <person name="Schuster L."/>
            <person name="Cowan T.M."/>
            <person name="Smanski M.J."/>
            <person name="Chevrette M.G."/>
            <person name="De Carvalho L.P.S."/>
            <person name="Shen B."/>
        </authorList>
    </citation>
    <scope>NUCLEOTIDE SEQUENCE [LARGE SCALE GENOMIC DNA]</scope>
    <source>
        <strain evidence="8 9">NPDC000155</strain>
    </source>
</reference>
<feature type="domain" description="RNA polymerase sigma factor 70 region 4 type 2" evidence="7">
    <location>
        <begin position="118"/>
        <end position="167"/>
    </location>
</feature>
<sequence>MRDGNEPRRSEREDTLGAGWEAYRPAVFGVAYRLLGSVADAEDVTQDVWLRAAGADLQDIADLQAWLMTVAARRSYDILKSARFRRETYVGPWLPEPLLTGPDASQPVLVDESVSSAMLLIMEELSPPERVAFVLHDVFGLEFGKIAEVLDVSVPGARQLASRGRRRVAKAKESTPQASKAERERILAAFRAAYEAGDMAGLVGLLHPDVVYVTDGGGNVSAARKLIHGGERVAEVMVRVGRQWHPDRIDFAEVGGELALVFYRESRVYSVDTVQITDGLISAYRRVINPDKLMRV</sequence>
<name>A0ABV1Y2L5_9ACTN</name>
<comment type="subunit">
    <text evidence="2">Interacts transiently with the RNA polymerase catalytic core formed by RpoA, RpoB, RpoC and RpoZ (2 alpha, 1 beta, 1 beta' and 1 omega subunit) to form the RNA polymerase holoenzyme that can initiate transcription.</text>
</comment>
<keyword evidence="3" id="KW-0805">Transcription regulation</keyword>
<keyword evidence="4" id="KW-0731">Sigma factor</keyword>
<evidence type="ECO:0000256" key="2">
    <source>
        <dbReference type="ARBA" id="ARBA00011344"/>
    </source>
</evidence>
<dbReference type="InterPro" id="IPR013249">
    <property type="entry name" value="RNA_pol_sigma70_r4_t2"/>
</dbReference>
<dbReference type="Gene3D" id="3.10.450.50">
    <property type="match status" value="1"/>
</dbReference>
<evidence type="ECO:0000256" key="1">
    <source>
        <dbReference type="ARBA" id="ARBA00010641"/>
    </source>
</evidence>
<dbReference type="InterPro" id="IPR032710">
    <property type="entry name" value="NTF2-like_dom_sf"/>
</dbReference>
<dbReference type="EMBL" id="JBEPFB010000021">
    <property type="protein sequence ID" value="MER7378097.1"/>
    <property type="molecule type" value="Genomic_DNA"/>
</dbReference>
<dbReference type="Proteomes" id="UP001486207">
    <property type="component" value="Unassembled WGS sequence"/>
</dbReference>
<dbReference type="SUPFAM" id="SSF88659">
    <property type="entry name" value="Sigma3 and sigma4 domains of RNA polymerase sigma factors"/>
    <property type="match status" value="1"/>
</dbReference>
<evidence type="ECO:0000313" key="9">
    <source>
        <dbReference type="Proteomes" id="UP001486207"/>
    </source>
</evidence>
<protein>
    <submittedName>
        <fullName evidence="8">RNA polymerase sigma factor SigJ</fullName>
    </submittedName>
</protein>
<dbReference type="SUPFAM" id="SSF54427">
    <property type="entry name" value="NTF2-like"/>
    <property type="match status" value="1"/>
</dbReference>
<dbReference type="InterPro" id="IPR013325">
    <property type="entry name" value="RNA_pol_sigma_r2"/>
</dbReference>
<dbReference type="Gene3D" id="1.10.10.10">
    <property type="entry name" value="Winged helix-like DNA-binding domain superfamily/Winged helix DNA-binding domain"/>
    <property type="match status" value="1"/>
</dbReference>
<dbReference type="InterPro" id="IPR007627">
    <property type="entry name" value="RNA_pol_sigma70_r2"/>
</dbReference>
<evidence type="ECO:0000256" key="5">
    <source>
        <dbReference type="ARBA" id="ARBA00023163"/>
    </source>
</evidence>
<dbReference type="SUPFAM" id="SSF88946">
    <property type="entry name" value="Sigma2 domain of RNA polymerase sigma factors"/>
    <property type="match status" value="1"/>
</dbReference>
<accession>A0ABV1Y2L5</accession>
<dbReference type="InterPro" id="IPR036388">
    <property type="entry name" value="WH-like_DNA-bd_sf"/>
</dbReference>
<proteinExistence type="inferred from homology"/>